<dbReference type="Pfam" id="PF14899">
    <property type="entry name" value="DUF4492"/>
    <property type="match status" value="1"/>
</dbReference>
<reference evidence="2 3" key="1">
    <citation type="submission" date="2014-07" db="EMBL/GenBank/DDBJ databases">
        <authorList>
            <person name="McCorrison J."/>
            <person name="Sanka R."/>
            <person name="Torralba M."/>
            <person name="Gillis M."/>
            <person name="Haft D.H."/>
            <person name="Methe B."/>
            <person name="Sutton G."/>
            <person name="Nelson K.E."/>
        </authorList>
    </citation>
    <scope>NUCLEOTIDE SEQUENCE [LARGE SCALE GENOMIC DNA]</scope>
    <source>
        <strain evidence="2 3">DNF00058</strain>
    </source>
</reference>
<name>A0A096CET5_9BACT</name>
<organism evidence="2 3">
    <name type="scientific">Prevotella amnii DNF00058</name>
    <dbReference type="NCBI Taxonomy" id="1401066"/>
    <lineage>
        <taxon>Bacteria</taxon>
        <taxon>Pseudomonadati</taxon>
        <taxon>Bacteroidota</taxon>
        <taxon>Bacteroidia</taxon>
        <taxon>Bacteroidales</taxon>
        <taxon>Prevotellaceae</taxon>
        <taxon>Prevotella</taxon>
    </lineage>
</organism>
<keyword evidence="1" id="KW-1133">Transmembrane helix</keyword>
<protein>
    <submittedName>
        <fullName evidence="2">Membrane protein</fullName>
    </submittedName>
</protein>
<keyword evidence="1" id="KW-0472">Membrane</keyword>
<keyword evidence="3" id="KW-1185">Reference proteome</keyword>
<feature type="transmembrane region" description="Helical" evidence="1">
    <location>
        <begin position="27"/>
        <end position="46"/>
    </location>
</feature>
<dbReference type="Proteomes" id="UP000029614">
    <property type="component" value="Unassembled WGS sequence"/>
</dbReference>
<dbReference type="RefSeq" id="WP_008447150.1">
    <property type="nucleotide sequence ID" value="NZ_JRNU01000001.1"/>
</dbReference>
<dbReference type="EMBL" id="JRNU01000001">
    <property type="protein sequence ID" value="KGF53422.1"/>
    <property type="molecule type" value="Genomic_DNA"/>
</dbReference>
<evidence type="ECO:0000313" key="2">
    <source>
        <dbReference type="EMBL" id="KGF53422.1"/>
    </source>
</evidence>
<evidence type="ECO:0000313" key="3">
    <source>
        <dbReference type="Proteomes" id="UP000029614"/>
    </source>
</evidence>
<dbReference type="AlphaFoldDB" id="A0A096CET5"/>
<gene>
    <name evidence="2" type="ORF">HMPREF9302_00585</name>
</gene>
<sequence length="72" mass="8790">MKKCSFWYRAFDLYYDGFRHMTIGKTLWLIIIIKLFIMFAILRVFFFPNFLKEKTVKGQEANFVGKELIKRQ</sequence>
<evidence type="ECO:0000256" key="1">
    <source>
        <dbReference type="SAM" id="Phobius"/>
    </source>
</evidence>
<accession>A0A096CET5</accession>
<keyword evidence="1" id="KW-0812">Transmembrane</keyword>
<comment type="caution">
    <text evidence="2">The sequence shown here is derived from an EMBL/GenBank/DDBJ whole genome shotgun (WGS) entry which is preliminary data.</text>
</comment>
<dbReference type="OrthoDB" id="1122086at2"/>
<proteinExistence type="predicted"/>
<dbReference type="InterPro" id="IPR027853">
    <property type="entry name" value="DUF4492"/>
</dbReference>